<dbReference type="PANTHER" id="PTHR19288:SF46">
    <property type="entry name" value="HALOACID DEHALOGENASE-LIKE HYDROLASE DOMAIN-CONTAINING PROTEIN 2"/>
    <property type="match status" value="1"/>
</dbReference>
<keyword evidence="1" id="KW-0378">Hydrolase</keyword>
<evidence type="ECO:0000313" key="2">
    <source>
        <dbReference type="EMBL" id="TYO75495.1"/>
    </source>
</evidence>
<reference evidence="1 3" key="1">
    <citation type="journal article" date="2019" name="Microbiol. Resour. Announc.">
        <title>The Genome Sequence of the Halobacterium salinarum Type Strain Is Closely Related to That of Laboratory Strains NRC-1 and R1.</title>
        <authorList>
            <person name="Pfeiffer F."/>
            <person name="Marchfelder A."/>
            <person name="Habermann B."/>
            <person name="Dyall-Smith M.L."/>
        </authorList>
    </citation>
    <scope>NUCLEOTIDE SEQUENCE [LARGE SCALE GENOMIC DNA]</scope>
    <source>
        <strain evidence="1">91-R6</strain>
        <strain evidence="3">ATCC 33171 / DSM 3754 / JCM 8978 / NBRC 102687 / NCIMB 764 / 91-R6</strain>
    </source>
</reference>
<dbReference type="Pfam" id="PF13344">
    <property type="entry name" value="Hydrolase_6"/>
    <property type="match status" value="1"/>
</dbReference>
<reference evidence="1" key="3">
    <citation type="journal article" name="MicrobiologyOpen">
        <title>Whole-genome comparison between the type strain of Halobacterium salinarum (DSM 3754(T)) and the laboratory strains R1 and NRC-1.</title>
        <authorList>
            <person name="Pfeiffer F."/>
            <person name="Losensky G."/>
            <person name="Marchfelder A."/>
            <person name="Habermann B."/>
            <person name="Dyall-Smith M."/>
        </authorList>
    </citation>
    <scope>NUCLEOTIDE SEQUENCE</scope>
    <source>
        <strain evidence="1">91-R6</strain>
    </source>
</reference>
<dbReference type="Pfam" id="PF13242">
    <property type="entry name" value="Hydrolase_like"/>
    <property type="match status" value="1"/>
</dbReference>
<dbReference type="InterPro" id="IPR023214">
    <property type="entry name" value="HAD_sf"/>
</dbReference>
<dbReference type="InterPro" id="IPR006357">
    <property type="entry name" value="HAD-SF_hydro_IIA"/>
</dbReference>
<gene>
    <name evidence="2" type="ORF">APQ99_01991</name>
    <name evidence="1" type="ORF">HBSAL_05345</name>
</gene>
<organism evidence="1 3">
    <name type="scientific">Halobacterium salinarum (strain ATCC 33171 / DSM 3754 / JCM 8978 / NBRC 102687 / NCIMB 764 / 91-R6)</name>
    <dbReference type="NCBI Taxonomy" id="2597657"/>
    <lineage>
        <taxon>Archaea</taxon>
        <taxon>Methanobacteriati</taxon>
        <taxon>Methanobacteriota</taxon>
        <taxon>Stenosarchaea group</taxon>
        <taxon>Halobacteria</taxon>
        <taxon>Halobacteriales</taxon>
        <taxon>Halobacteriaceae</taxon>
        <taxon>Halobacterium</taxon>
    </lineage>
</organism>
<evidence type="ECO:0000313" key="4">
    <source>
        <dbReference type="Proteomes" id="UP000323075"/>
    </source>
</evidence>
<proteinExistence type="predicted"/>
<dbReference type="Proteomes" id="UP000296216">
    <property type="component" value="Chromosome"/>
</dbReference>
<dbReference type="InterPro" id="IPR036412">
    <property type="entry name" value="HAD-like_sf"/>
</dbReference>
<name>A0A4D6GWE7_HALS9</name>
<dbReference type="AlphaFoldDB" id="A0A4D6GWE7"/>
<reference evidence="2 4" key="2">
    <citation type="submission" date="2019-07" db="EMBL/GenBank/DDBJ databases">
        <title>Genomic Encyclopedia of Archaeal and Bacterial Type Strains, Phase II (KMG-II): from individual species to whole genera.</title>
        <authorList>
            <person name="Goeker M."/>
        </authorList>
    </citation>
    <scope>NUCLEOTIDE SEQUENCE [LARGE SCALE GENOMIC DNA]</scope>
    <source>
        <strain evidence="2 4">DSM 3754</strain>
    </source>
</reference>
<dbReference type="RefSeq" id="WP_010902620.1">
    <property type="nucleotide sequence ID" value="NZ_VRYN01000005.1"/>
</dbReference>
<dbReference type="Proteomes" id="UP000323075">
    <property type="component" value="Unassembled WGS sequence"/>
</dbReference>
<accession>A0A4D6GWE7</accession>
<dbReference type="GO" id="GO:0016791">
    <property type="term" value="F:phosphatase activity"/>
    <property type="evidence" value="ECO:0007669"/>
    <property type="project" value="TreeGrafter"/>
</dbReference>
<dbReference type="SUPFAM" id="SSF56784">
    <property type="entry name" value="HAD-like"/>
    <property type="match status" value="1"/>
</dbReference>
<dbReference type="GO" id="GO:0005737">
    <property type="term" value="C:cytoplasm"/>
    <property type="evidence" value="ECO:0007669"/>
    <property type="project" value="TreeGrafter"/>
</dbReference>
<dbReference type="EMBL" id="VRYN01000005">
    <property type="protein sequence ID" value="TYO75495.1"/>
    <property type="molecule type" value="Genomic_DNA"/>
</dbReference>
<dbReference type="EMBL" id="CP038631">
    <property type="protein sequence ID" value="QCC44742.1"/>
    <property type="molecule type" value="Genomic_DNA"/>
</dbReference>
<evidence type="ECO:0000313" key="1">
    <source>
        <dbReference type="EMBL" id="QCC44742.1"/>
    </source>
</evidence>
<sequence>MTYRGVVLDLDGTVLRGDTLLPGAKAGVAALREHADAVLFLTNNPMRPASEHAARLEGLGVDATPGEVLTATDATITYLQRSHDGAAVYPIAADAITTQLRAAGVAITADPVAADVVVAGFDPAFGFQDLQAAVDAFADGTTALVGTDPDITIPAADGAKPGSGAIVQAVAGVAERDPDAVLGKPSETTARLAVDRLGVPPAECLVVGDRPDTDVALGAAAGMTTALVRTGVDAATPAHAQPDHVLDSLGEIGRLIA</sequence>
<dbReference type="GeneID" id="68693707"/>
<dbReference type="NCBIfam" id="TIGR01460">
    <property type="entry name" value="HAD-SF-IIA"/>
    <property type="match status" value="1"/>
</dbReference>
<evidence type="ECO:0000313" key="3">
    <source>
        <dbReference type="Proteomes" id="UP000296216"/>
    </source>
</evidence>
<dbReference type="Gene3D" id="3.40.50.1000">
    <property type="entry name" value="HAD superfamily/HAD-like"/>
    <property type="match status" value="2"/>
</dbReference>
<protein>
    <submittedName>
        <fullName evidence="1">HAD superfamily hydrolase</fullName>
    </submittedName>
    <submittedName>
        <fullName evidence="2">Haloacid Dehalogenase Superfamily Class (Subfamily) IIA</fullName>
    </submittedName>
</protein>
<dbReference type="PANTHER" id="PTHR19288">
    <property type="entry name" value="4-NITROPHENYLPHOSPHATASE-RELATED"/>
    <property type="match status" value="1"/>
</dbReference>